<comment type="caution">
    <text evidence="9">The sequence shown here is derived from an EMBL/GenBank/DDBJ whole genome shotgun (WGS) entry which is preliminary data.</text>
</comment>
<dbReference type="InterPro" id="IPR050157">
    <property type="entry name" value="PSI_iron-sulfur_center"/>
</dbReference>
<gene>
    <name evidence="9" type="ORF">cpu_10090</name>
</gene>
<keyword evidence="7" id="KW-0411">Iron-sulfur</keyword>
<dbReference type="GO" id="GO:0046872">
    <property type="term" value="F:metal ion binding"/>
    <property type="evidence" value="ECO:0007669"/>
    <property type="project" value="UniProtKB-KW"/>
</dbReference>
<feature type="domain" description="4Fe-4S ferredoxin-type" evidence="8">
    <location>
        <begin position="186"/>
        <end position="214"/>
    </location>
</feature>
<comment type="cofactor">
    <cofactor evidence="1">
        <name>[4Fe-4S] cluster</name>
        <dbReference type="ChEBI" id="CHEBI:49883"/>
    </cofactor>
</comment>
<evidence type="ECO:0000313" key="10">
    <source>
        <dbReference type="Proteomes" id="UP000187485"/>
    </source>
</evidence>
<reference evidence="10" key="1">
    <citation type="submission" date="2016-12" db="EMBL/GenBank/DDBJ databases">
        <title>Draft Genome Sequences od Carboxydothermus pertinax and islandicus, Hydrogenogenic Carboxydotrophic Bacteria.</title>
        <authorList>
            <person name="Fukuyama Y."/>
            <person name="Ohmae K."/>
            <person name="Yoneda Y."/>
            <person name="Yoshida T."/>
            <person name="Sako Y."/>
        </authorList>
    </citation>
    <scope>NUCLEOTIDE SEQUENCE [LARGE SCALE GENOMIC DNA]</scope>
    <source>
        <strain evidence="10">Ug1</strain>
    </source>
</reference>
<evidence type="ECO:0000256" key="5">
    <source>
        <dbReference type="ARBA" id="ARBA00022723"/>
    </source>
</evidence>
<dbReference type="GO" id="GO:0051539">
    <property type="term" value="F:4 iron, 4 sulfur cluster binding"/>
    <property type="evidence" value="ECO:0007669"/>
    <property type="project" value="UniProtKB-KW"/>
</dbReference>
<dbReference type="AlphaFoldDB" id="A0A1L8CUH1"/>
<accession>A0A1L8CUH1</accession>
<evidence type="ECO:0000256" key="1">
    <source>
        <dbReference type="ARBA" id="ARBA00001966"/>
    </source>
</evidence>
<evidence type="ECO:0000256" key="7">
    <source>
        <dbReference type="ARBA" id="ARBA00023014"/>
    </source>
</evidence>
<dbReference type="PANTHER" id="PTHR24960:SF79">
    <property type="entry name" value="PHOTOSYSTEM I IRON-SULFUR CENTER"/>
    <property type="match status" value="1"/>
</dbReference>
<dbReference type="OrthoDB" id="9781559at2"/>
<dbReference type="PANTHER" id="PTHR24960">
    <property type="entry name" value="PHOTOSYSTEM I IRON-SULFUR CENTER-RELATED"/>
    <property type="match status" value="1"/>
</dbReference>
<dbReference type="RefSeq" id="WP_075858981.1">
    <property type="nucleotide sequence ID" value="NZ_BDJK01000014.1"/>
</dbReference>
<dbReference type="EMBL" id="BDJK01000014">
    <property type="protein sequence ID" value="GAV22499.1"/>
    <property type="molecule type" value="Genomic_DNA"/>
</dbReference>
<evidence type="ECO:0000256" key="4">
    <source>
        <dbReference type="ARBA" id="ARBA00022485"/>
    </source>
</evidence>
<name>A0A1L8CUH1_9THEO</name>
<keyword evidence="4" id="KW-0004">4Fe-4S</keyword>
<dbReference type="SUPFAM" id="SSF54862">
    <property type="entry name" value="4Fe-4S ferredoxins"/>
    <property type="match status" value="1"/>
</dbReference>
<organism evidence="9 10">
    <name type="scientific">Carboxydothermus pertinax</name>
    <dbReference type="NCBI Taxonomy" id="870242"/>
    <lineage>
        <taxon>Bacteria</taxon>
        <taxon>Bacillati</taxon>
        <taxon>Bacillota</taxon>
        <taxon>Clostridia</taxon>
        <taxon>Thermoanaerobacterales</taxon>
        <taxon>Thermoanaerobacteraceae</taxon>
        <taxon>Carboxydothermus</taxon>
    </lineage>
</organism>
<sequence length="368" mass="40273">MSSEVYYVNMHAQKGSSLLEKLERLIDRSGLMEIVAPNDLVAIKLHFGERGNTAYIRPQFLRRIVNKVKAKKGKPFLTDANTLYVGSRANAVDHLETAIENGFDYAVVGAPLIIADGLTGKDYIKVPVNLKHFKEVNIGSAAVLADAFIAVTHFKGHEATGFGGTLKNIGMGLGSRSGKQQMHSDLKPEVKIDICTGCQKCARWCPANAIFYENRKAVINYDLCIGCGECTATCNFQAIKINWKDEKDVIQEKIVEYTYGVLKDKKGKAAFITFLTNISPDCDCCSWNDIPLVPDIGILASFDPIAIDQAAVDLVNNAISLENSVIGKLAPGVDKIKANKPAINWEKQLAYGEAIGLGSRDYKLIEVK</sequence>
<comment type="function">
    <text evidence="2">Ferredoxins are iron-sulfur proteins that transfer electrons in a wide variety of metabolic reactions.</text>
</comment>
<dbReference type="Proteomes" id="UP000187485">
    <property type="component" value="Unassembled WGS sequence"/>
</dbReference>
<evidence type="ECO:0000313" key="9">
    <source>
        <dbReference type="EMBL" id="GAV22499.1"/>
    </source>
</evidence>
<dbReference type="Pfam" id="PF12838">
    <property type="entry name" value="Fer4_7"/>
    <property type="match status" value="1"/>
</dbReference>
<dbReference type="Gene3D" id="3.40.50.11440">
    <property type="match status" value="1"/>
</dbReference>
<dbReference type="Pfam" id="PF04015">
    <property type="entry name" value="DUF362"/>
    <property type="match status" value="1"/>
</dbReference>
<evidence type="ECO:0000256" key="2">
    <source>
        <dbReference type="ARBA" id="ARBA00003532"/>
    </source>
</evidence>
<proteinExistence type="predicted"/>
<dbReference type="InterPro" id="IPR017896">
    <property type="entry name" value="4Fe4S_Fe-S-bd"/>
</dbReference>
<dbReference type="STRING" id="870242.cpu_10090"/>
<dbReference type="PROSITE" id="PS51379">
    <property type="entry name" value="4FE4S_FER_2"/>
    <property type="match status" value="2"/>
</dbReference>
<evidence type="ECO:0000256" key="3">
    <source>
        <dbReference type="ARBA" id="ARBA00013529"/>
    </source>
</evidence>
<protein>
    <recommendedName>
        <fullName evidence="3">Ferredoxin</fullName>
    </recommendedName>
</protein>
<keyword evidence="6" id="KW-0408">Iron</keyword>
<evidence type="ECO:0000259" key="8">
    <source>
        <dbReference type="PROSITE" id="PS51379"/>
    </source>
</evidence>
<keyword evidence="5" id="KW-0479">Metal-binding</keyword>
<dbReference type="Gene3D" id="3.30.70.20">
    <property type="match status" value="1"/>
</dbReference>
<feature type="domain" description="4Fe-4S ferredoxin-type" evidence="8">
    <location>
        <begin position="215"/>
        <end position="244"/>
    </location>
</feature>
<evidence type="ECO:0000256" key="6">
    <source>
        <dbReference type="ARBA" id="ARBA00023004"/>
    </source>
</evidence>
<keyword evidence="10" id="KW-1185">Reference proteome</keyword>
<dbReference type="InterPro" id="IPR007160">
    <property type="entry name" value="DUF362"/>
</dbReference>